<sequence length="398" mass="43418">MEVCSGAFVEPVLRVNKFFAAGTSPRTKRRVLEERVVENGEEKGLEMKRIKLQEVDYSNTTTFAPVPGSPTPFALLLESHAQLSARFSSVEGAFSQVNALQSEVSGLHSKVSGLQSEVSGLQSEVSGLQSENNGLHSKVSGLQSEVSGFQSENNGLHSKVSGLQTEVGTLKSEVSALKTKCEGNATTIKSLRTERRDLLTENSSYAQQNSGYVEQIGVLGKTIAELSKNLADTTSLAKQNQSLLRAYSTVLMEAFGAAVLVEFRDHIRNEAADILGLKDKEKIHALLHWDRYFPNVPFSQQKMVKHELGADRYCFMLTETSGNKDLAPRNDQVHRVNRDASVGLRSLYLDVLSSARTAEVRPGAEEEFCKLIGKDSIKQARADIIAELASQASGVPMA</sequence>
<comment type="caution">
    <text evidence="1">The sequence shown here is derived from an EMBL/GenBank/DDBJ whole genome shotgun (WGS) entry which is preliminary data.</text>
</comment>
<accession>A0ABP1FLJ3</accession>
<gene>
    <name evidence="1" type="primary">g2917</name>
    <name evidence="1" type="ORF">VP750_LOCUS2494</name>
</gene>
<name>A0ABP1FLJ3_9CHLO</name>
<reference evidence="1 2" key="1">
    <citation type="submission" date="2024-06" db="EMBL/GenBank/DDBJ databases">
        <authorList>
            <person name="Kraege A."/>
            <person name="Thomma B."/>
        </authorList>
    </citation>
    <scope>NUCLEOTIDE SEQUENCE [LARGE SCALE GENOMIC DNA]</scope>
</reference>
<evidence type="ECO:0000313" key="1">
    <source>
        <dbReference type="EMBL" id="CAL5220835.1"/>
    </source>
</evidence>
<keyword evidence="2" id="KW-1185">Reference proteome</keyword>
<evidence type="ECO:0000313" key="2">
    <source>
        <dbReference type="Proteomes" id="UP001497392"/>
    </source>
</evidence>
<dbReference type="Gene3D" id="1.20.5.190">
    <property type="match status" value="2"/>
</dbReference>
<dbReference type="Proteomes" id="UP001497392">
    <property type="component" value="Unassembled WGS sequence"/>
</dbReference>
<organism evidence="1 2">
    <name type="scientific">Coccomyxa viridis</name>
    <dbReference type="NCBI Taxonomy" id="1274662"/>
    <lineage>
        <taxon>Eukaryota</taxon>
        <taxon>Viridiplantae</taxon>
        <taxon>Chlorophyta</taxon>
        <taxon>core chlorophytes</taxon>
        <taxon>Trebouxiophyceae</taxon>
        <taxon>Trebouxiophyceae incertae sedis</taxon>
        <taxon>Coccomyxaceae</taxon>
        <taxon>Coccomyxa</taxon>
    </lineage>
</organism>
<dbReference type="EMBL" id="CAXHTA020000004">
    <property type="protein sequence ID" value="CAL5220835.1"/>
    <property type="molecule type" value="Genomic_DNA"/>
</dbReference>
<proteinExistence type="predicted"/>
<protein>
    <submittedName>
        <fullName evidence="1">G2917 protein</fullName>
    </submittedName>
</protein>